<gene>
    <name evidence="2" type="ORF">BcabD6B2_50150</name>
</gene>
<dbReference type="EMBL" id="BPLF01000005">
    <property type="protein sequence ID" value="GIX65580.1"/>
    <property type="molecule type" value="Genomic_DNA"/>
</dbReference>
<reference evidence="2 3" key="1">
    <citation type="submission" date="2021-06" db="EMBL/GenBank/DDBJ databases">
        <title>Genome sequence of Babesia caballi.</title>
        <authorList>
            <person name="Yamagishi J."/>
            <person name="Kidaka T."/>
            <person name="Ochi A."/>
        </authorList>
    </citation>
    <scope>NUCLEOTIDE SEQUENCE [LARGE SCALE GENOMIC DNA]</scope>
    <source>
        <strain evidence="2">USDA-D6B2</strain>
    </source>
</reference>
<evidence type="ECO:0000313" key="3">
    <source>
        <dbReference type="Proteomes" id="UP001497744"/>
    </source>
</evidence>
<feature type="compositionally biased region" description="Low complexity" evidence="1">
    <location>
        <begin position="213"/>
        <end position="223"/>
    </location>
</feature>
<feature type="region of interest" description="Disordered" evidence="1">
    <location>
        <begin position="213"/>
        <end position="243"/>
    </location>
</feature>
<dbReference type="RefSeq" id="XP_067717649.1">
    <property type="nucleotide sequence ID" value="XM_067861548.1"/>
</dbReference>
<accession>A0AAV4M119</accession>
<dbReference type="AlphaFoldDB" id="A0AAV4M119"/>
<protein>
    <submittedName>
        <fullName evidence="2">Secreted antigen 1</fullName>
    </submittedName>
</protein>
<dbReference type="GeneID" id="94197061"/>
<keyword evidence="3" id="KW-1185">Reference proteome</keyword>
<proteinExistence type="predicted"/>
<sequence>MAPARGCSLSVHVPNTLKEALEFLDALHNNFGGPQRAVVEELEEKIQNDGHGHISVAFQNVRESASELRLKLIGNNRLRSYGRYNQLNESHHSDPSCKKNVISVLVHILPRLLNTLKYLEPKVKNFDRGGWGREHFGGTNNGTDIHKWLTKNSPGNSADELPGGFGRGDLHNGVGNNLYTPLSNLVGGNHGHLQELWDRIKEIASDYPLSIAASAQSSPGQQQDNQRIGYPPADTQPSTIGAGSSTATIGGAVGATGLVGGGAAVYFLNVGGIRTLIAG</sequence>
<evidence type="ECO:0000313" key="2">
    <source>
        <dbReference type="EMBL" id="GIX65580.1"/>
    </source>
</evidence>
<evidence type="ECO:0000256" key="1">
    <source>
        <dbReference type="SAM" id="MobiDB-lite"/>
    </source>
</evidence>
<dbReference type="Proteomes" id="UP001497744">
    <property type="component" value="Unassembled WGS sequence"/>
</dbReference>
<name>A0AAV4M119_BABCB</name>
<organism evidence="2 3">
    <name type="scientific">Babesia caballi</name>
    <dbReference type="NCBI Taxonomy" id="5871"/>
    <lineage>
        <taxon>Eukaryota</taxon>
        <taxon>Sar</taxon>
        <taxon>Alveolata</taxon>
        <taxon>Apicomplexa</taxon>
        <taxon>Aconoidasida</taxon>
        <taxon>Piroplasmida</taxon>
        <taxon>Babesiidae</taxon>
        <taxon>Babesia</taxon>
    </lineage>
</organism>
<comment type="caution">
    <text evidence="2">The sequence shown here is derived from an EMBL/GenBank/DDBJ whole genome shotgun (WGS) entry which is preliminary data.</text>
</comment>